<feature type="chain" id="PRO_5041329691" evidence="1">
    <location>
        <begin position="22"/>
        <end position="906"/>
    </location>
</feature>
<dbReference type="GO" id="GO:0005975">
    <property type="term" value="P:carbohydrate metabolic process"/>
    <property type="evidence" value="ECO:0007669"/>
    <property type="project" value="InterPro"/>
</dbReference>
<sequence>MRIKLLNTALCLLFTAAGLHAQETDYGAGAANVRFIPSQGLLGGRTDFDCLRLKNHPAASGVPLGGIGAGNVQFAPDGRFVRIGMNNIHLPIRKSTGSFFTLWHRSGSTADARRLVRDTLVQYGMEGVSTTYYTGLFPRAELDPGEVFPGVKVRIRACSPLIAHNVKDSSLPLAFFDVELESAEGGETAVAFSWEDFIGRGIREPESIEGMDGQLFGQGRNKLCNGEEWPERPLEQTFARTWECGAMAGVRQFAAGPLRPKRANFQNYVDEVAVLAQPDSTTRLSALTAYDLAAGDKAWEAFRRNGEFDKADNGVALLSTPGEKRCGSAVALKTTLRPGEKKTLRFMLAWYYPELKVDRRSDPPEFYWAGGSDYGRYFHNFFSGLSSLVRYGACERERLCAQTVEWQRPVLESTLPDWYKFKLINSGYVIYTNMILNKKGDVTVNEGGMGGLAGTMDQRISSHPFYQKFFTQLDRSEMMIFADAQQTRGNITHFIGHYYFGMGTVGGRIPTEEGWMIDNTGGWIIQLAKDYEQTGDMEYLRRYAGRVYNGMEFLRSLMPEGLEIPIGGTTYDDFHHPPVYSYGATIYLATLKAARVVAAAMGDEVRVKTYEEQYARTQKELIRMLWNGRFFAYGCEKDGSGRRDDLLFTGQLGGQFVSRYCGWGDVVPMPMTRASVVSQFKISLSKTPDYYANKVWDIDRGHGIDNRGSQCWPFYLESYTAYAAMQAGYYDDALEIMRHIQLVNLRRGWSWCQNLWNPAELTYMTAPVVWFSTDVLAGAGLNVPAQELRLAPVVKGREKVVMPLYYPGFWARLTVDPARRKIKLQITKTFGERQTILSRIVSEHYGVPAEERKIIPIAPFTIREGAELDLSAHYKEIVQTPTERAVLPNAESVPFLTVDTAAATGR</sequence>
<evidence type="ECO:0000313" key="5">
    <source>
        <dbReference type="Proteomes" id="UP001055105"/>
    </source>
</evidence>
<dbReference type="PANTHER" id="PTHR12654">
    <property type="entry name" value="BILE ACID BETA-GLUCOSIDASE-RELATED"/>
    <property type="match status" value="1"/>
</dbReference>
<dbReference type="Gene3D" id="1.50.10.10">
    <property type="match status" value="1"/>
</dbReference>
<evidence type="ECO:0000256" key="1">
    <source>
        <dbReference type="SAM" id="SignalP"/>
    </source>
</evidence>
<organism evidence="4 5">
    <name type="scientific">Alistipes finegoldii</name>
    <dbReference type="NCBI Taxonomy" id="214856"/>
    <lineage>
        <taxon>Bacteria</taxon>
        <taxon>Pseudomonadati</taxon>
        <taxon>Bacteroidota</taxon>
        <taxon>Bacteroidia</taxon>
        <taxon>Bacteroidales</taxon>
        <taxon>Rikenellaceae</taxon>
        <taxon>Alistipes</taxon>
    </lineage>
</organism>
<reference evidence="4" key="1">
    <citation type="submission" date="2022-01" db="EMBL/GenBank/DDBJ databases">
        <title>Novel bile acid biosynthetic pathways are enriched in the microbiome of centenarians.</title>
        <authorList>
            <person name="Sato Y."/>
            <person name="Atarashi K."/>
            <person name="Plichta R.D."/>
            <person name="Arai Y."/>
            <person name="Sasajima S."/>
            <person name="Kearney M.S."/>
            <person name="Suda W."/>
            <person name="Takeshita K."/>
            <person name="Sasaki T."/>
            <person name="Okamoto S."/>
            <person name="Skelly N.A."/>
            <person name="Okamura Y."/>
            <person name="Vlamakis H."/>
            <person name="Li Y."/>
            <person name="Tanoue T."/>
            <person name="Takei H."/>
            <person name="Nittono H."/>
            <person name="Narushima S."/>
            <person name="Irie J."/>
            <person name="Itoh H."/>
            <person name="Moriya K."/>
            <person name="Sugiura Y."/>
            <person name="Suematsu M."/>
            <person name="Moritoki N."/>
            <person name="Shibata S."/>
            <person name="Littman R.D."/>
            <person name="Fischbach A.M."/>
            <person name="Uwamino Y."/>
            <person name="Inoue T."/>
            <person name="Honda A."/>
            <person name="Hattori M."/>
            <person name="Murai T."/>
            <person name="Xavier J.R."/>
            <person name="Hirose N."/>
            <person name="Honda K."/>
        </authorList>
    </citation>
    <scope>NUCLEOTIDE SEQUENCE</scope>
    <source>
        <strain evidence="4">CE91-St16</strain>
    </source>
</reference>
<feature type="domain" description="Glycosyl-hydrolase family 116 catalytic region" evidence="2">
    <location>
        <begin position="519"/>
        <end position="683"/>
    </location>
</feature>
<comment type="caution">
    <text evidence="4">The sequence shown here is derived from an EMBL/GenBank/DDBJ whole genome shotgun (WGS) entry which is preliminary data.</text>
</comment>
<gene>
    <name evidence="4" type="ORF">CE91St16_15160</name>
</gene>
<dbReference type="Proteomes" id="UP001055105">
    <property type="component" value="Unassembled WGS sequence"/>
</dbReference>
<dbReference type="InterPro" id="IPR012341">
    <property type="entry name" value="6hp_glycosidase-like_sf"/>
</dbReference>
<dbReference type="Pfam" id="PF12215">
    <property type="entry name" value="Glyco_hydr_116N"/>
    <property type="match status" value="1"/>
</dbReference>
<dbReference type="EMBL" id="BQOL01000001">
    <property type="protein sequence ID" value="GKI18608.1"/>
    <property type="molecule type" value="Genomic_DNA"/>
</dbReference>
<proteinExistence type="predicted"/>
<dbReference type="SUPFAM" id="SSF48208">
    <property type="entry name" value="Six-hairpin glycosidases"/>
    <property type="match status" value="1"/>
</dbReference>
<evidence type="ECO:0000313" key="4">
    <source>
        <dbReference type="EMBL" id="GKI18608.1"/>
    </source>
</evidence>
<dbReference type="InterPro" id="IPR024462">
    <property type="entry name" value="GH116_N"/>
</dbReference>
<keyword evidence="1" id="KW-0732">Signal</keyword>
<evidence type="ECO:0000259" key="2">
    <source>
        <dbReference type="Pfam" id="PF04685"/>
    </source>
</evidence>
<dbReference type="InterPro" id="IPR008928">
    <property type="entry name" value="6-hairpin_glycosidase_sf"/>
</dbReference>
<dbReference type="InterPro" id="IPR052566">
    <property type="entry name" value="Non-lysos_glucosylceramidase"/>
</dbReference>
<name>A0AA37P3U6_9BACT</name>
<dbReference type="AlphaFoldDB" id="A0AA37P3U6"/>
<protein>
    <submittedName>
        <fullName evidence="4">Uncharacterized protein</fullName>
    </submittedName>
</protein>
<dbReference type="PANTHER" id="PTHR12654:SF0">
    <property type="entry name" value="NON-LYSOSOMAL GLUCOSYLCERAMIDASE"/>
    <property type="match status" value="1"/>
</dbReference>
<dbReference type="RefSeq" id="WP_244076343.1">
    <property type="nucleotide sequence ID" value="NZ_AP025581.1"/>
</dbReference>
<dbReference type="GO" id="GO:0008422">
    <property type="term" value="F:beta-glucosidase activity"/>
    <property type="evidence" value="ECO:0007669"/>
    <property type="project" value="TreeGrafter"/>
</dbReference>
<accession>A0AA37P3U6</accession>
<feature type="signal peptide" evidence="1">
    <location>
        <begin position="1"/>
        <end position="21"/>
    </location>
</feature>
<evidence type="ECO:0000259" key="3">
    <source>
        <dbReference type="Pfam" id="PF12215"/>
    </source>
</evidence>
<dbReference type="InterPro" id="IPR006775">
    <property type="entry name" value="GH116_catalytic"/>
</dbReference>
<feature type="domain" description="Glycosyl-hydrolase family 116 N-terminal" evidence="3">
    <location>
        <begin position="61"/>
        <end position="395"/>
    </location>
</feature>
<dbReference type="Pfam" id="PF04685">
    <property type="entry name" value="DUF608"/>
    <property type="match status" value="1"/>
</dbReference>